<dbReference type="PANTHER" id="PTHR40626:SF11">
    <property type="entry name" value="ZINC FINGER PROTEIN YPR022C"/>
    <property type="match status" value="1"/>
</dbReference>
<feature type="region of interest" description="Disordered" evidence="8">
    <location>
        <begin position="1"/>
        <end position="23"/>
    </location>
</feature>
<evidence type="ECO:0000256" key="7">
    <source>
        <dbReference type="PROSITE-ProRule" id="PRU00042"/>
    </source>
</evidence>
<dbReference type="PROSITE" id="PS00028">
    <property type="entry name" value="ZINC_FINGER_C2H2_1"/>
    <property type="match status" value="2"/>
</dbReference>
<dbReference type="STRING" id="105984.A0A427Y091"/>
<sequence length="976" mass="105906">MPARRAAAVGPDGSPLPTEGGKEKLTFGCAFPGCGQTYSRMEYLKRHQRKHQDERPFQCKDCSKAFARSDVLLRHRRRCHPTPPPRDRSSHSPLPPLRAHPSVPISSSRTSEREASPLRGTRKHARNSEGSSQTEHASTRPRLSPASDDEEEDRYGSRFSRNGMGNGGVFGVSNTYYNGNPVSTTDASYAPHLLPMFQNTNSAFHNMHDPNHLEDASVLLSMAYPGGVPGSNTSPSGSAAQRGSVPEWDASGGATIGMMMDAASTTPTDATTAAAVAAVAAAAVAATSSSSDNDVDASVGANFSSGAVENPARPAAPGAVLPESMGNFMGTMNWLANATNGDNWNANEPPRPLSPFNISNLFPSGTFGLGGLGSPILSNETTAMAIAAAAAAASQQDDAANQNDAVAQANQVVASILEQLAMNDVPETRANPNPERPLLRLASKEILIRGGEECPSNSRFYLPADRFAGCYQIPHWGLPPLRTLSVMAARTYYSVLNHFAFVHEPTFQLIDTAACLAFAICTVGGIRTGQRKGDLPHTFLALGSLNNSNYTSPPSTLSAEAWDGVSTKYAVGSEQEDREDKLRVEEWEGGQIVRHEKTNMLVKSFSLAQGVLMTEYNVALLQALILYHAPYFLSQNDQERRHANMFLGTIVNITRQIGFFQHDLEHVDASIQMPLLPYNRAQLDKAWRRWIQLESRRRTAYLVYHLDTVSALESQFAAIIMPSEIGPVPLPAPDSVWKAATSEDWARAVSNYQPMTLDQAMRRVFNLPTEGRFDELSSIDPTRNILSEAEYGPFARTAIVMTLLRGILDFGEGKRDRNDWRDLTDLWVSATHLRPGAKCLSGEGLDLGAPTPDAIRSRLTLGMQRWREGWDYDTLCTPSNKCTSPSSVASLTPLTIPSPATSCGDNSIKPKGKLVYCEEAMPFYFLAQALLNMLPSGATSGRNSFANVRYSELLNASRTLARAGEAAFSSQPSAMF</sequence>
<feature type="domain" description="C2H2-type" evidence="9">
    <location>
        <begin position="27"/>
        <end position="56"/>
    </location>
</feature>
<organism evidence="10 11">
    <name type="scientific">Apiotrichum porosum</name>
    <dbReference type="NCBI Taxonomy" id="105984"/>
    <lineage>
        <taxon>Eukaryota</taxon>
        <taxon>Fungi</taxon>
        <taxon>Dikarya</taxon>
        <taxon>Basidiomycota</taxon>
        <taxon>Agaricomycotina</taxon>
        <taxon>Tremellomycetes</taxon>
        <taxon>Trichosporonales</taxon>
        <taxon>Trichosporonaceae</taxon>
        <taxon>Apiotrichum</taxon>
    </lineage>
</organism>
<evidence type="ECO:0000256" key="3">
    <source>
        <dbReference type="ARBA" id="ARBA00022737"/>
    </source>
</evidence>
<feature type="compositionally biased region" description="Polar residues" evidence="8">
    <location>
        <begin position="230"/>
        <end position="241"/>
    </location>
</feature>
<evidence type="ECO:0000313" key="11">
    <source>
        <dbReference type="Proteomes" id="UP000279236"/>
    </source>
</evidence>
<keyword evidence="5" id="KW-0862">Zinc</keyword>
<dbReference type="GO" id="GO:0000785">
    <property type="term" value="C:chromatin"/>
    <property type="evidence" value="ECO:0007669"/>
    <property type="project" value="TreeGrafter"/>
</dbReference>
<evidence type="ECO:0000256" key="5">
    <source>
        <dbReference type="ARBA" id="ARBA00022833"/>
    </source>
</evidence>
<reference evidence="10 11" key="1">
    <citation type="submission" date="2018-11" db="EMBL/GenBank/DDBJ databases">
        <title>Genome sequence of Apiotrichum porosum DSM 27194.</title>
        <authorList>
            <person name="Aliyu H."/>
            <person name="Gorte O."/>
            <person name="Ochsenreither K."/>
        </authorList>
    </citation>
    <scope>NUCLEOTIDE SEQUENCE [LARGE SCALE GENOMIC DNA]</scope>
    <source>
        <strain evidence="10 11">DSM 27194</strain>
    </source>
</reference>
<dbReference type="Pfam" id="PF00096">
    <property type="entry name" value="zf-C2H2"/>
    <property type="match status" value="2"/>
</dbReference>
<dbReference type="InterPro" id="IPR036236">
    <property type="entry name" value="Znf_C2H2_sf"/>
</dbReference>
<dbReference type="InterPro" id="IPR007219">
    <property type="entry name" value="XnlR_reg_dom"/>
</dbReference>
<dbReference type="SMART" id="SM00355">
    <property type="entry name" value="ZnF_C2H2"/>
    <property type="match status" value="2"/>
</dbReference>
<dbReference type="GO" id="GO:0000981">
    <property type="term" value="F:DNA-binding transcription factor activity, RNA polymerase II-specific"/>
    <property type="evidence" value="ECO:0007669"/>
    <property type="project" value="InterPro"/>
</dbReference>
<evidence type="ECO:0000256" key="8">
    <source>
        <dbReference type="SAM" id="MobiDB-lite"/>
    </source>
</evidence>
<dbReference type="Proteomes" id="UP000279236">
    <property type="component" value="Unassembled WGS sequence"/>
</dbReference>
<name>A0A427Y091_9TREE</name>
<evidence type="ECO:0000256" key="1">
    <source>
        <dbReference type="ARBA" id="ARBA00004123"/>
    </source>
</evidence>
<dbReference type="RefSeq" id="XP_028477994.1">
    <property type="nucleotide sequence ID" value="XM_028621542.1"/>
</dbReference>
<dbReference type="GO" id="GO:0005634">
    <property type="term" value="C:nucleus"/>
    <property type="evidence" value="ECO:0007669"/>
    <property type="project" value="UniProtKB-SubCell"/>
</dbReference>
<feature type="region of interest" description="Disordered" evidence="8">
    <location>
        <begin position="74"/>
        <end position="167"/>
    </location>
</feature>
<dbReference type="GeneID" id="39590611"/>
<feature type="region of interest" description="Disordered" evidence="8">
    <location>
        <begin position="229"/>
        <end position="252"/>
    </location>
</feature>
<dbReference type="GO" id="GO:0006351">
    <property type="term" value="P:DNA-templated transcription"/>
    <property type="evidence" value="ECO:0007669"/>
    <property type="project" value="InterPro"/>
</dbReference>
<dbReference type="PROSITE" id="PS50157">
    <property type="entry name" value="ZINC_FINGER_C2H2_2"/>
    <property type="match status" value="2"/>
</dbReference>
<keyword evidence="6" id="KW-0539">Nucleus</keyword>
<accession>A0A427Y091</accession>
<dbReference type="AlphaFoldDB" id="A0A427Y091"/>
<comment type="subcellular location">
    <subcellularLocation>
        <location evidence="1">Nucleus</location>
    </subcellularLocation>
</comment>
<feature type="domain" description="C2H2-type" evidence="9">
    <location>
        <begin position="57"/>
        <end position="85"/>
    </location>
</feature>
<dbReference type="EMBL" id="RSCE01000003">
    <property type="protein sequence ID" value="RSH84546.1"/>
    <property type="molecule type" value="Genomic_DNA"/>
</dbReference>
<evidence type="ECO:0000256" key="4">
    <source>
        <dbReference type="ARBA" id="ARBA00022771"/>
    </source>
</evidence>
<keyword evidence="4 7" id="KW-0863">Zinc-finger</keyword>
<dbReference type="InterPro" id="IPR051059">
    <property type="entry name" value="VerF-like"/>
</dbReference>
<dbReference type="PANTHER" id="PTHR40626">
    <property type="entry name" value="MIP31509P"/>
    <property type="match status" value="1"/>
</dbReference>
<dbReference type="CDD" id="cd12148">
    <property type="entry name" value="fungal_TF_MHR"/>
    <property type="match status" value="1"/>
</dbReference>
<dbReference type="InterPro" id="IPR013087">
    <property type="entry name" value="Znf_C2H2_type"/>
</dbReference>
<evidence type="ECO:0000259" key="9">
    <source>
        <dbReference type="PROSITE" id="PS50157"/>
    </source>
</evidence>
<keyword evidence="3" id="KW-0677">Repeat</keyword>
<keyword evidence="11" id="KW-1185">Reference proteome</keyword>
<dbReference type="Gene3D" id="3.30.160.60">
    <property type="entry name" value="Classic Zinc Finger"/>
    <property type="match status" value="2"/>
</dbReference>
<comment type="caution">
    <text evidence="10">The sequence shown here is derived from an EMBL/GenBank/DDBJ whole genome shotgun (WGS) entry which is preliminary data.</text>
</comment>
<evidence type="ECO:0000313" key="10">
    <source>
        <dbReference type="EMBL" id="RSH84546.1"/>
    </source>
</evidence>
<dbReference type="GO" id="GO:0000978">
    <property type="term" value="F:RNA polymerase II cis-regulatory region sequence-specific DNA binding"/>
    <property type="evidence" value="ECO:0007669"/>
    <property type="project" value="InterPro"/>
</dbReference>
<dbReference type="Pfam" id="PF04082">
    <property type="entry name" value="Fungal_trans"/>
    <property type="match status" value="1"/>
</dbReference>
<dbReference type="FunFam" id="3.30.160.60:FF:000446">
    <property type="entry name" value="Zinc finger protein"/>
    <property type="match status" value="1"/>
</dbReference>
<dbReference type="OrthoDB" id="1405595at2759"/>
<gene>
    <name evidence="10" type="ORF">EHS24_006068</name>
</gene>
<proteinExistence type="predicted"/>
<evidence type="ECO:0000256" key="2">
    <source>
        <dbReference type="ARBA" id="ARBA00022723"/>
    </source>
</evidence>
<dbReference type="GO" id="GO:0008270">
    <property type="term" value="F:zinc ion binding"/>
    <property type="evidence" value="ECO:0007669"/>
    <property type="project" value="UniProtKB-KW"/>
</dbReference>
<evidence type="ECO:0000256" key="6">
    <source>
        <dbReference type="ARBA" id="ARBA00023242"/>
    </source>
</evidence>
<dbReference type="SUPFAM" id="SSF57667">
    <property type="entry name" value="beta-beta-alpha zinc fingers"/>
    <property type="match status" value="1"/>
</dbReference>
<protein>
    <recommendedName>
        <fullName evidence="9">C2H2-type domain-containing protein</fullName>
    </recommendedName>
</protein>
<keyword evidence="2" id="KW-0479">Metal-binding</keyword>